<dbReference type="InterPro" id="IPR054189">
    <property type="entry name" value="DUF6894"/>
</dbReference>
<dbReference type="AlphaFoldDB" id="A0A2T5GH55"/>
<comment type="caution">
    <text evidence="2">The sequence shown here is derived from an EMBL/GenBank/DDBJ whole genome shotgun (WGS) entry which is preliminary data.</text>
</comment>
<dbReference type="RefSeq" id="WP_146168888.1">
    <property type="nucleotide sequence ID" value="NZ_JASPFT010000001.1"/>
</dbReference>
<protein>
    <recommendedName>
        <fullName evidence="1">DUF6894 domain-containing protein</fullName>
    </recommendedName>
</protein>
<accession>A0A2T5GH55</accession>
<organism evidence="2 3">
    <name type="scientific">Sphingomonas aurantiaca</name>
    <dbReference type="NCBI Taxonomy" id="185949"/>
    <lineage>
        <taxon>Bacteria</taxon>
        <taxon>Pseudomonadati</taxon>
        <taxon>Pseudomonadota</taxon>
        <taxon>Alphaproteobacteria</taxon>
        <taxon>Sphingomonadales</taxon>
        <taxon>Sphingomonadaceae</taxon>
        <taxon>Sphingomonas</taxon>
    </lineage>
</organism>
<evidence type="ECO:0000313" key="2">
    <source>
        <dbReference type="EMBL" id="PTQ58652.1"/>
    </source>
</evidence>
<dbReference type="EMBL" id="QAOG01000007">
    <property type="protein sequence ID" value="PTQ58652.1"/>
    <property type="molecule type" value="Genomic_DNA"/>
</dbReference>
<evidence type="ECO:0000313" key="3">
    <source>
        <dbReference type="Proteomes" id="UP000244189"/>
    </source>
</evidence>
<name>A0A2T5GH55_9SPHN</name>
<evidence type="ECO:0000259" key="1">
    <source>
        <dbReference type="Pfam" id="PF21834"/>
    </source>
</evidence>
<dbReference type="Pfam" id="PF21834">
    <property type="entry name" value="DUF6894"/>
    <property type="match status" value="1"/>
</dbReference>
<gene>
    <name evidence="2" type="ORF">C8J26_3520</name>
</gene>
<keyword evidence="3" id="KW-1185">Reference proteome</keyword>
<feature type="domain" description="DUF6894" evidence="1">
    <location>
        <begin position="4"/>
        <end position="69"/>
    </location>
</feature>
<reference evidence="2 3" key="1">
    <citation type="submission" date="2018-04" db="EMBL/GenBank/DDBJ databases">
        <title>Genomic Encyclopedia of Type Strains, Phase III (KMG-III): the genomes of soil and plant-associated and newly described type strains.</title>
        <authorList>
            <person name="Whitman W."/>
        </authorList>
    </citation>
    <scope>NUCLEOTIDE SEQUENCE [LARGE SCALE GENOMIC DNA]</scope>
    <source>
        <strain evidence="2 3">MA101b</strain>
    </source>
</reference>
<proteinExistence type="predicted"/>
<dbReference type="Proteomes" id="UP000244189">
    <property type="component" value="Unassembled WGS sequence"/>
</dbReference>
<sequence length="85" mass="9341">MPIYYFEIADANPAIPCVGENLPSLAAARCFALKYAGLLIRDQGEVFWGGEEWVMTVSDVNHLTMFTIMICSTAAPATLNLKMLI</sequence>